<evidence type="ECO:0000256" key="3">
    <source>
        <dbReference type="ARBA" id="ARBA00016337"/>
    </source>
</evidence>
<dbReference type="Pfam" id="PF02424">
    <property type="entry name" value="ApbE"/>
    <property type="match status" value="1"/>
</dbReference>
<keyword evidence="7" id="KW-0274">FAD</keyword>
<protein>
    <recommendedName>
        <fullName evidence="3">FAD:protein FMN transferase</fullName>
        <ecNumber evidence="2">2.7.1.180</ecNumber>
    </recommendedName>
    <alternativeName>
        <fullName evidence="9">Flavin transferase</fullName>
    </alternativeName>
</protein>
<comment type="cofactor">
    <cofactor evidence="1">
        <name>Mg(2+)</name>
        <dbReference type="ChEBI" id="CHEBI:18420"/>
    </cofactor>
</comment>
<accession>B6BNL0</accession>
<keyword evidence="5" id="KW-0808">Transferase</keyword>
<evidence type="ECO:0000256" key="1">
    <source>
        <dbReference type="ARBA" id="ARBA00001946"/>
    </source>
</evidence>
<proteinExistence type="predicted"/>
<keyword evidence="12" id="KW-1185">Reference proteome</keyword>
<dbReference type="RefSeq" id="WP_008339838.1">
    <property type="nucleotide sequence ID" value="NZ_AFRZ01000001.1"/>
</dbReference>
<dbReference type="SUPFAM" id="SSF143631">
    <property type="entry name" value="ApbE-like"/>
    <property type="match status" value="1"/>
</dbReference>
<evidence type="ECO:0000256" key="4">
    <source>
        <dbReference type="ARBA" id="ARBA00022630"/>
    </source>
</evidence>
<accession>H1FS03</accession>
<evidence type="ECO:0000256" key="7">
    <source>
        <dbReference type="ARBA" id="ARBA00022827"/>
    </source>
</evidence>
<comment type="catalytic activity">
    <reaction evidence="10">
        <text>L-threonyl-[protein] + FAD = FMN-L-threonyl-[protein] + AMP + H(+)</text>
        <dbReference type="Rhea" id="RHEA:36847"/>
        <dbReference type="Rhea" id="RHEA-COMP:11060"/>
        <dbReference type="Rhea" id="RHEA-COMP:11061"/>
        <dbReference type="ChEBI" id="CHEBI:15378"/>
        <dbReference type="ChEBI" id="CHEBI:30013"/>
        <dbReference type="ChEBI" id="CHEBI:57692"/>
        <dbReference type="ChEBI" id="CHEBI:74257"/>
        <dbReference type="ChEBI" id="CHEBI:456215"/>
        <dbReference type="EC" id="2.7.1.180"/>
    </reaction>
</comment>
<dbReference type="OrthoDB" id="9778595at2"/>
<dbReference type="GO" id="GO:0046872">
    <property type="term" value="F:metal ion binding"/>
    <property type="evidence" value="ECO:0007669"/>
    <property type="project" value="UniProtKB-KW"/>
</dbReference>
<gene>
    <name evidence="11" type="ORF">SMGD1_2561</name>
</gene>
<organism evidence="11 12">
    <name type="scientific">Sulfurimonas gotlandica (strain DSM 19862 / JCM 16533 / GD1)</name>
    <dbReference type="NCBI Taxonomy" id="929558"/>
    <lineage>
        <taxon>Bacteria</taxon>
        <taxon>Pseudomonadati</taxon>
        <taxon>Campylobacterota</taxon>
        <taxon>Epsilonproteobacteria</taxon>
        <taxon>Campylobacterales</taxon>
        <taxon>Sulfurimonadaceae</taxon>
        <taxon>Sulfurimonas</taxon>
    </lineage>
</organism>
<evidence type="ECO:0000256" key="9">
    <source>
        <dbReference type="ARBA" id="ARBA00031306"/>
    </source>
</evidence>
<evidence type="ECO:0000256" key="5">
    <source>
        <dbReference type="ARBA" id="ARBA00022679"/>
    </source>
</evidence>
<dbReference type="STRING" id="929558.SMGD1_2561"/>
<evidence type="ECO:0000256" key="6">
    <source>
        <dbReference type="ARBA" id="ARBA00022723"/>
    </source>
</evidence>
<keyword evidence="8" id="KW-0460">Magnesium</keyword>
<evidence type="ECO:0000256" key="2">
    <source>
        <dbReference type="ARBA" id="ARBA00011955"/>
    </source>
</evidence>
<dbReference type="HOGENOM" id="CLU_044403_5_1_7"/>
<dbReference type="GO" id="GO:0016740">
    <property type="term" value="F:transferase activity"/>
    <property type="evidence" value="ECO:0007669"/>
    <property type="project" value="UniProtKB-KW"/>
</dbReference>
<comment type="caution">
    <text evidence="11">The sequence shown here is derived from an EMBL/GenBank/DDBJ whole genome shotgun (WGS) entry which is preliminary data.</text>
</comment>
<dbReference type="InterPro" id="IPR024932">
    <property type="entry name" value="ApbE"/>
</dbReference>
<sequence length="288" mass="32048">MSTFITISVDEKDTHLVEHGFKIMKDIEASLSSYKKSAVIYMLNRDKKVKLDNYSYQALKQSRELYKNSDGYFDITVGSITKDLYHFGEEERLASIKELNDAKVNFRGIHFSKNEASLDDGIKIDLGGIGKGFGVDKVAGYFRANSVEARISASGDIRCLDVCSIDVQDPFSDAKLLSFKTSKKDLGITTSGNYNRYVKSIKNNHLINPKLKRSQTKFVSITLIGSISSSFLDAYATAASVMPPKKAYEFLDSQELAYIVLQSDGDMKISSNIGEYTNSLVINNAVKK</sequence>
<evidence type="ECO:0000256" key="8">
    <source>
        <dbReference type="ARBA" id="ARBA00022842"/>
    </source>
</evidence>
<dbReference type="PATRIC" id="fig|929558.5.peg.2549"/>
<dbReference type="AlphaFoldDB" id="B6BNL0"/>
<dbReference type="EMBL" id="AFRZ01000001">
    <property type="protein sequence ID" value="EHP31083.1"/>
    <property type="molecule type" value="Genomic_DNA"/>
</dbReference>
<name>B6BNL0_SULGG</name>
<evidence type="ECO:0000256" key="10">
    <source>
        <dbReference type="ARBA" id="ARBA00048540"/>
    </source>
</evidence>
<reference evidence="11 12" key="1">
    <citation type="journal article" date="2012" name="Proc. Natl. Acad. Sci. U.S.A.">
        <title>Genome and physiology of a model Epsilonproteobacterium responsible for sulfide detoxification in marine oxygen depletion zones.</title>
        <authorList>
            <person name="Grote J."/>
            <person name="Schott T."/>
            <person name="Bruckner C.G."/>
            <person name="Glockner F.O."/>
            <person name="Jost G."/>
            <person name="Teeling H."/>
            <person name="Labrenz M."/>
            <person name="Jurgens K."/>
        </authorList>
    </citation>
    <scope>NUCLEOTIDE SEQUENCE [LARGE SCALE GENOMIC DNA]</scope>
    <source>
        <strain evidence="11 12">GD1</strain>
    </source>
</reference>
<dbReference type="eggNOG" id="COG1477">
    <property type="taxonomic scope" value="Bacteria"/>
</dbReference>
<dbReference type="Proteomes" id="UP000006431">
    <property type="component" value="Unassembled WGS sequence"/>
</dbReference>
<dbReference type="EC" id="2.7.1.180" evidence="2"/>
<dbReference type="InterPro" id="IPR003374">
    <property type="entry name" value="ApbE-like_sf"/>
</dbReference>
<evidence type="ECO:0000313" key="11">
    <source>
        <dbReference type="EMBL" id="EHP31083.1"/>
    </source>
</evidence>
<dbReference type="PANTHER" id="PTHR30040">
    <property type="entry name" value="THIAMINE BIOSYNTHESIS LIPOPROTEIN APBE"/>
    <property type="match status" value="1"/>
</dbReference>
<keyword evidence="4" id="KW-0285">Flavoprotein</keyword>
<evidence type="ECO:0000313" key="12">
    <source>
        <dbReference type="Proteomes" id="UP000006431"/>
    </source>
</evidence>
<keyword evidence="6" id="KW-0479">Metal-binding</keyword>
<dbReference type="Gene3D" id="3.10.520.10">
    <property type="entry name" value="ApbE-like domains"/>
    <property type="match status" value="1"/>
</dbReference>
<dbReference type="PANTHER" id="PTHR30040:SF2">
    <property type="entry name" value="FAD:PROTEIN FMN TRANSFERASE"/>
    <property type="match status" value="1"/>
</dbReference>